<dbReference type="GO" id="GO:0016592">
    <property type="term" value="C:mediator complex"/>
    <property type="evidence" value="ECO:0007669"/>
    <property type="project" value="InterPro"/>
</dbReference>
<comment type="caution">
    <text evidence="6">The sequence shown here is derived from an EMBL/GenBank/DDBJ whole genome shotgun (WGS) entry which is preliminary data.</text>
</comment>
<feature type="region of interest" description="Disordered" evidence="5">
    <location>
        <begin position="106"/>
        <end position="134"/>
    </location>
</feature>
<evidence type="ECO:0000313" key="6">
    <source>
        <dbReference type="EMBL" id="RAL44680.1"/>
    </source>
</evidence>
<dbReference type="AlphaFoldDB" id="A0A328DHL6"/>
<accession>A0A328DHL6</accession>
<name>A0A328DHL6_9ASTE</name>
<keyword evidence="7" id="KW-1185">Reference proteome</keyword>
<comment type="subcellular location">
    <subcellularLocation>
        <location evidence="1">Nucleus</location>
    </subcellularLocation>
</comment>
<dbReference type="Proteomes" id="UP000249390">
    <property type="component" value="Unassembled WGS sequence"/>
</dbReference>
<evidence type="ECO:0000313" key="7">
    <source>
        <dbReference type="Proteomes" id="UP000249390"/>
    </source>
</evidence>
<evidence type="ECO:0008006" key="8">
    <source>
        <dbReference type="Google" id="ProtNLM"/>
    </source>
</evidence>
<dbReference type="GO" id="GO:0003712">
    <property type="term" value="F:transcription coregulator activity"/>
    <property type="evidence" value="ECO:0007669"/>
    <property type="project" value="InterPro"/>
</dbReference>
<dbReference type="PANTHER" id="PTHR22536:SF1">
    <property type="entry name" value="MEDIATOR OF RNA POLYMERASE II TRANSCRIPTION SUBUNIT 19"/>
    <property type="match status" value="1"/>
</dbReference>
<protein>
    <recommendedName>
        <fullName evidence="8">Mediator of RNA polymerase II transcription subunit 19</fullName>
    </recommendedName>
</protein>
<reference evidence="6 7" key="1">
    <citation type="submission" date="2018-06" db="EMBL/GenBank/DDBJ databases">
        <title>The Genome of Cuscuta australis (Dodder) Provides Insight into the Evolution of Plant Parasitism.</title>
        <authorList>
            <person name="Liu H."/>
        </authorList>
    </citation>
    <scope>NUCLEOTIDE SEQUENCE [LARGE SCALE GENOMIC DNA]</scope>
    <source>
        <strain evidence="7">cv. Yunnan</strain>
        <tissue evidence="6">Vines</tissue>
    </source>
</reference>
<feature type="compositionally biased region" description="Basic residues" evidence="5">
    <location>
        <begin position="108"/>
        <end position="134"/>
    </location>
</feature>
<evidence type="ECO:0000256" key="4">
    <source>
        <dbReference type="ARBA" id="ARBA00023242"/>
    </source>
</evidence>
<proteinExistence type="predicted"/>
<evidence type="ECO:0000256" key="3">
    <source>
        <dbReference type="ARBA" id="ARBA00023163"/>
    </source>
</evidence>
<dbReference type="PANTHER" id="PTHR22536">
    <property type="entry name" value="LUNG CANCER METASTASIS-RELATED LCMR1 PROTEIN"/>
    <property type="match status" value="1"/>
</dbReference>
<keyword evidence="2" id="KW-0805">Transcription regulation</keyword>
<sequence>MDPEGRKFGRGPREFGGSIDLINHYKIERFHEYFCKRTLPSSISKSQYLPNVAGSREIKKGEGMELDQLVQNPISVGRRQEPLCPFQLDVLMDAFLLRGSTSFNLSPVRKKEKKKASTGKKSKLRKHKKLKHKK</sequence>
<dbReference type="GO" id="GO:0045944">
    <property type="term" value="P:positive regulation of transcription by RNA polymerase II"/>
    <property type="evidence" value="ECO:0007669"/>
    <property type="project" value="TreeGrafter"/>
</dbReference>
<evidence type="ECO:0000256" key="1">
    <source>
        <dbReference type="ARBA" id="ARBA00004123"/>
    </source>
</evidence>
<dbReference type="EMBL" id="NQVE01000142">
    <property type="protein sequence ID" value="RAL44680.1"/>
    <property type="molecule type" value="Genomic_DNA"/>
</dbReference>
<dbReference type="InterPro" id="IPR019403">
    <property type="entry name" value="Mediator_Med19_met"/>
</dbReference>
<keyword evidence="4" id="KW-0539">Nucleus</keyword>
<organism evidence="6 7">
    <name type="scientific">Cuscuta australis</name>
    <dbReference type="NCBI Taxonomy" id="267555"/>
    <lineage>
        <taxon>Eukaryota</taxon>
        <taxon>Viridiplantae</taxon>
        <taxon>Streptophyta</taxon>
        <taxon>Embryophyta</taxon>
        <taxon>Tracheophyta</taxon>
        <taxon>Spermatophyta</taxon>
        <taxon>Magnoliopsida</taxon>
        <taxon>eudicotyledons</taxon>
        <taxon>Gunneridae</taxon>
        <taxon>Pentapetalae</taxon>
        <taxon>asterids</taxon>
        <taxon>lamiids</taxon>
        <taxon>Solanales</taxon>
        <taxon>Convolvulaceae</taxon>
        <taxon>Cuscuteae</taxon>
        <taxon>Cuscuta</taxon>
        <taxon>Cuscuta subgen. Grammica</taxon>
        <taxon>Cuscuta sect. Cleistogrammica</taxon>
    </lineage>
</organism>
<gene>
    <name evidence="6" type="ORF">DM860_003439</name>
</gene>
<keyword evidence="3" id="KW-0804">Transcription</keyword>
<evidence type="ECO:0000256" key="2">
    <source>
        <dbReference type="ARBA" id="ARBA00023015"/>
    </source>
</evidence>
<evidence type="ECO:0000256" key="5">
    <source>
        <dbReference type="SAM" id="MobiDB-lite"/>
    </source>
</evidence>